<proteinExistence type="predicted"/>
<evidence type="ECO:0000313" key="2">
    <source>
        <dbReference type="Proteomes" id="UP001243212"/>
    </source>
</evidence>
<organism evidence="1 2">
    <name type="scientific">Trueperella bonasi</name>
    <dbReference type="NCBI Taxonomy" id="312286"/>
    <lineage>
        <taxon>Bacteria</taxon>
        <taxon>Bacillati</taxon>
        <taxon>Actinomycetota</taxon>
        <taxon>Actinomycetes</taxon>
        <taxon>Actinomycetales</taxon>
        <taxon>Actinomycetaceae</taxon>
        <taxon>Trueperella</taxon>
    </lineage>
</organism>
<protein>
    <submittedName>
        <fullName evidence="1">Uncharacterized protein</fullName>
    </submittedName>
</protein>
<accession>A0ABT9NHC0</accession>
<comment type="caution">
    <text evidence="1">The sequence shown here is derived from an EMBL/GenBank/DDBJ whole genome shotgun (WGS) entry which is preliminary data.</text>
</comment>
<dbReference type="Proteomes" id="UP001243212">
    <property type="component" value="Unassembled WGS sequence"/>
</dbReference>
<keyword evidence="2" id="KW-1185">Reference proteome</keyword>
<name>A0ABT9NHC0_9ACTO</name>
<dbReference type="EMBL" id="JAUSQX010000001">
    <property type="protein sequence ID" value="MDP9806791.1"/>
    <property type="molecule type" value="Genomic_DNA"/>
</dbReference>
<reference evidence="1 2" key="1">
    <citation type="submission" date="2023-07" db="EMBL/GenBank/DDBJ databases">
        <title>Sequencing the genomes of 1000 actinobacteria strains.</title>
        <authorList>
            <person name="Klenk H.-P."/>
        </authorList>
    </citation>
    <scope>NUCLEOTIDE SEQUENCE [LARGE SCALE GENOMIC DNA]</scope>
    <source>
        <strain evidence="1 2">DSM 17163</strain>
    </source>
</reference>
<gene>
    <name evidence="1" type="ORF">J2S70_001373</name>
</gene>
<sequence>MSRIFIVGHGEGRSEIEAAFEASLVSEAELADRPGAWLVAEDGLEDWLGPINASSFSH</sequence>
<evidence type="ECO:0000313" key="1">
    <source>
        <dbReference type="EMBL" id="MDP9806791.1"/>
    </source>
</evidence>